<dbReference type="CDD" id="cd24015">
    <property type="entry name" value="ASKHA_NBD_PanK-III"/>
    <property type="match status" value="1"/>
</dbReference>
<evidence type="ECO:0000256" key="6">
    <source>
        <dbReference type="ARBA" id="ARBA00022741"/>
    </source>
</evidence>
<keyword evidence="7" id="KW-0418">Kinase</keyword>
<protein>
    <recommendedName>
        <fullName evidence="12">Type III pantothenate kinase</fullName>
    </recommendedName>
</protein>
<evidence type="ECO:0000256" key="3">
    <source>
        <dbReference type="ARBA" id="ARBA00011738"/>
    </source>
</evidence>
<dbReference type="GO" id="GO:0005524">
    <property type="term" value="F:ATP binding"/>
    <property type="evidence" value="ECO:0007669"/>
    <property type="project" value="UniProtKB-KW"/>
</dbReference>
<evidence type="ECO:0000256" key="12">
    <source>
        <dbReference type="ARBA" id="ARBA00040883"/>
    </source>
</evidence>
<evidence type="ECO:0000256" key="9">
    <source>
        <dbReference type="ARBA" id="ARBA00022958"/>
    </source>
</evidence>
<evidence type="ECO:0000256" key="8">
    <source>
        <dbReference type="ARBA" id="ARBA00022840"/>
    </source>
</evidence>
<dbReference type="NCBIfam" id="TIGR00671">
    <property type="entry name" value="baf"/>
    <property type="match status" value="1"/>
</dbReference>
<evidence type="ECO:0000256" key="10">
    <source>
        <dbReference type="ARBA" id="ARBA00022993"/>
    </source>
</evidence>
<dbReference type="AlphaFoldDB" id="A0A024E171"/>
<dbReference type="EMBL" id="KF269511">
    <property type="protein sequence ID" value="AHZ59627.1"/>
    <property type="molecule type" value="Genomic_DNA"/>
</dbReference>
<dbReference type="Gene3D" id="3.30.420.40">
    <property type="match status" value="2"/>
</dbReference>
<name>A0A024E171_TRIVA</name>
<comment type="similarity">
    <text evidence="11">Belongs to the type III pantothenate kinase family.</text>
</comment>
<dbReference type="SUPFAM" id="SSF53067">
    <property type="entry name" value="Actin-like ATPase domain"/>
    <property type="match status" value="2"/>
</dbReference>
<gene>
    <name evidence="13" type="ORF">TVAG_243810</name>
    <name evidence="14" type="ORF">TVAG_243810.2</name>
</gene>
<dbReference type="InterPro" id="IPR004619">
    <property type="entry name" value="Type_III_PanK"/>
</dbReference>
<comment type="cofactor">
    <cofactor evidence="1">
        <name>K(+)</name>
        <dbReference type="ChEBI" id="CHEBI:29103"/>
    </cofactor>
</comment>
<sequence>MLLVRDVGNTSITWGVFKGSELVNDFRTSTVKTRTSDEYGLIFINTLLHANIDPQDIEDVIISSVVPNLMHTLPSMIIKYFNKSPMVVSTDLELGLNIKYDNPRQVGADRIVNAVGAIELYGEQSIIVDIGSAMTFCVVDKERNYLGGLIMPGIGISAEALFMMTSKLPKIEIIAPKKVIQADTVGAMQVGLYYGYTEMIDGIVAKLLKELNWKEEDTNIISTGGFSTMLTRDSKYNFIINKFLTLEGLKIIYEKNNKLEGID</sequence>
<evidence type="ECO:0000256" key="2">
    <source>
        <dbReference type="ARBA" id="ARBA00004496"/>
    </source>
</evidence>
<evidence type="ECO:0000256" key="1">
    <source>
        <dbReference type="ARBA" id="ARBA00001958"/>
    </source>
</evidence>
<keyword evidence="5" id="KW-0808">Transferase</keyword>
<accession>A0A024E171</accession>
<comment type="subunit">
    <text evidence="3">Homodimer.</text>
</comment>
<proteinExistence type="inferred from homology"/>
<dbReference type="NCBIfam" id="NF009848">
    <property type="entry name" value="PRK13318.1-6"/>
    <property type="match status" value="1"/>
</dbReference>
<dbReference type="PANTHER" id="PTHR34265:SF1">
    <property type="entry name" value="TYPE III PANTOTHENATE KINASE"/>
    <property type="match status" value="1"/>
</dbReference>
<evidence type="ECO:0000256" key="7">
    <source>
        <dbReference type="ARBA" id="ARBA00022777"/>
    </source>
</evidence>
<evidence type="ECO:0000313" key="13">
    <source>
        <dbReference type="EMBL" id="AHZ59627.1"/>
    </source>
</evidence>
<dbReference type="PANTHER" id="PTHR34265">
    <property type="entry name" value="TYPE III PANTOTHENATE KINASE"/>
    <property type="match status" value="1"/>
</dbReference>
<evidence type="ECO:0000256" key="4">
    <source>
        <dbReference type="ARBA" id="ARBA00022490"/>
    </source>
</evidence>
<evidence type="ECO:0000313" key="14">
    <source>
        <dbReference type="EMBL" id="AHZ59629.1"/>
    </source>
</evidence>
<dbReference type="Pfam" id="PF03309">
    <property type="entry name" value="Pan_kinase"/>
    <property type="match status" value="1"/>
</dbReference>
<dbReference type="GO" id="GO:0004594">
    <property type="term" value="F:pantothenate kinase activity"/>
    <property type="evidence" value="ECO:0007669"/>
    <property type="project" value="InterPro"/>
</dbReference>
<keyword evidence="4" id="KW-0963">Cytoplasm</keyword>
<dbReference type="VEuPathDB" id="TrichDB:TVAGG3_0446850"/>
<dbReference type="EMBL" id="KF269513">
    <property type="protein sequence ID" value="AHZ59629.1"/>
    <property type="molecule type" value="Genomic_DNA"/>
</dbReference>
<dbReference type="GO" id="GO:0005737">
    <property type="term" value="C:cytoplasm"/>
    <property type="evidence" value="ECO:0007669"/>
    <property type="project" value="UniProtKB-SubCell"/>
</dbReference>
<reference evidence="14" key="1">
    <citation type="journal article" date="2014" name="BMC Evol. Biol.">
        <title>A recently transferred cluster of bacterial genes in Trichomonas vaginalis - lateral gene transfer and the fate of acquired genes.</title>
        <authorList>
            <person name="Strese A."/>
            <person name="Backlund A."/>
            <person name="Alsmark C."/>
        </authorList>
    </citation>
    <scope>NUCLEOTIDE SEQUENCE</scope>
    <source>
        <strain evidence="14">Casu2</strain>
    </source>
</reference>
<dbReference type="HAMAP" id="MF_01274">
    <property type="entry name" value="Pantothen_kinase_3"/>
    <property type="match status" value="1"/>
</dbReference>
<evidence type="ECO:0000256" key="5">
    <source>
        <dbReference type="ARBA" id="ARBA00022679"/>
    </source>
</evidence>
<dbReference type="InterPro" id="IPR043129">
    <property type="entry name" value="ATPase_NBD"/>
</dbReference>
<keyword evidence="8" id="KW-0067">ATP-binding</keyword>
<dbReference type="NCBIfam" id="NF009855">
    <property type="entry name" value="PRK13321.1"/>
    <property type="match status" value="1"/>
</dbReference>
<keyword evidence="6" id="KW-0547">Nucleotide-binding</keyword>
<dbReference type="GO" id="GO:0015937">
    <property type="term" value="P:coenzyme A biosynthetic process"/>
    <property type="evidence" value="ECO:0007669"/>
    <property type="project" value="UniProtKB-KW"/>
</dbReference>
<comment type="subcellular location">
    <subcellularLocation>
        <location evidence="2">Cytoplasm</location>
    </subcellularLocation>
</comment>
<keyword evidence="10" id="KW-0173">Coenzyme A biosynthesis</keyword>
<evidence type="ECO:0000256" key="11">
    <source>
        <dbReference type="ARBA" id="ARBA00038036"/>
    </source>
</evidence>
<keyword evidence="9" id="KW-0630">Potassium</keyword>
<organism evidence="14">
    <name type="scientific">Trichomonas vaginalis</name>
    <dbReference type="NCBI Taxonomy" id="5722"/>
    <lineage>
        <taxon>Eukaryota</taxon>
        <taxon>Metamonada</taxon>
        <taxon>Parabasalia</taxon>
        <taxon>Trichomonadida</taxon>
        <taxon>Trichomonadidae</taxon>
        <taxon>Trichomonas</taxon>
    </lineage>
</organism>